<evidence type="ECO:0000256" key="6">
    <source>
        <dbReference type="ARBA" id="ARBA00023263"/>
    </source>
</evidence>
<feature type="region of interest" description="Disordered" evidence="7">
    <location>
        <begin position="1173"/>
        <end position="1197"/>
    </location>
</feature>
<comment type="subcellular location">
    <subcellularLocation>
        <location evidence="1">Fimbrium</location>
    </subcellularLocation>
</comment>
<evidence type="ECO:0000256" key="5">
    <source>
        <dbReference type="ARBA" id="ARBA00022837"/>
    </source>
</evidence>
<dbReference type="RefSeq" id="WP_265426178.1">
    <property type="nucleotide sequence ID" value="NZ_JAPFPW010000026.1"/>
</dbReference>
<dbReference type="InterPro" id="IPR008707">
    <property type="entry name" value="B-propeller_PilY1"/>
</dbReference>
<evidence type="ECO:0000256" key="4">
    <source>
        <dbReference type="ARBA" id="ARBA00022723"/>
    </source>
</evidence>
<keyword evidence="6" id="KW-0281">Fimbrium</keyword>
<gene>
    <name evidence="9" type="ORF">OOT00_14745</name>
</gene>
<evidence type="ECO:0000313" key="9">
    <source>
        <dbReference type="EMBL" id="MCW7755243.1"/>
    </source>
</evidence>
<proteinExistence type="inferred from homology"/>
<feature type="compositionally biased region" description="Basic residues" evidence="7">
    <location>
        <begin position="1188"/>
        <end position="1197"/>
    </location>
</feature>
<protein>
    <submittedName>
        <fullName evidence="9">PilC/PilY family type IV pilus protein</fullName>
    </submittedName>
</protein>
<keyword evidence="4" id="KW-0479">Metal-binding</keyword>
<name>A0ABT3NCP5_9BACT</name>
<dbReference type="InterPro" id="IPR015943">
    <property type="entry name" value="WD40/YVTN_repeat-like_dom_sf"/>
</dbReference>
<dbReference type="SUPFAM" id="SSF50998">
    <property type="entry name" value="Quinoprotein alcohol dehydrogenase-like"/>
    <property type="match status" value="1"/>
</dbReference>
<evidence type="ECO:0000256" key="2">
    <source>
        <dbReference type="ARBA" id="ARBA00008387"/>
    </source>
</evidence>
<feature type="domain" description="PilY1 beta-propeller" evidence="8">
    <location>
        <begin position="689"/>
        <end position="1018"/>
    </location>
</feature>
<keyword evidence="3" id="KW-1029">Fimbrium biogenesis</keyword>
<sequence>MMMQQIKRSMGKASFLILVQMGLAAVLVWGSMAAADELPQEPLFLSTSVEPNLLFIIDDSGSMHFEITPDEHILSQSYYIFPRVSEAYNSGHGYTNRIPTFERDQPYNAFARSPQHNASYYNPAVEYKPWKKADGSSYTDADPEAAYHNPEKEWLGYFDLTTRRAGTRAGYTSRGTDAQPIRCSSLSSCSGGSRVAYWPAFYYWYTGGDPWLVNNYQRISINVGDTGYNGSITAATRFEGHGRTPETRSDCSTRQEGGNVIASCTQAQEMQNFANWYTYYRSRILASRAAIGRAFSEQGEYMRVGYGSINQGRSTIDGVATEKIKMGVRPFRGADRQRFFTHLYTDDIPSAGTPLRLSLKAAGEYFKRRDNRGPWGAVPGTNNTESHISCRSSYTILMTDGYWNGSSPNVGNADREKTSFSHERPDGTVETFTIGPTFSDSVSDTLADVAMTYWKEDLRPDLPNNVFEIKARYNDDTKELERVSNPAFWQNMMTFGVGLGVTGSIDPQAAFLAVENGQTINWPSPTTDAAKIDDLLHAGVNSRGGFFSAADPITFADELSKLLDNIAGDIEGSMTAIVANSTRITDNTLVYQAVFDSRDWSGRMRAFPISKKGVVSTTAAWDTFTDGVIPGHSQRRIFTHDGTKGVAFQWNSISEEQQNQLNDDADLLGWLRGDTSKTQFRTRSDRTVLGDIIGSDPMIVGPLNMQYHLLPEGTAGRDTYGTFRIGNRSRKRVLYVGANDGMLHAFDAATGKEIFAYVPNLVFPRLKELASREYSHRYYVDGPMAVGDVHIRTPQEATEKWRTVLVGTLGAGGKGIYALDVTTPYDGDTVKLNEQNVMWEFTHEDLGYVLGQPVIGFLGGEWVVILGNGYRGKSKEASLFIVRLRDGQLMKKIDTGAGGAGNANGLSPVTLLVNEKRVLQHAYAGDLLGNVWKFDLTHGNSGQWDVAFTSGSKKVPLFTAKNAAGDAQPITAPVDIRKHPDSGYVVLFGTGKYFEEGDNIVGTSPSVQSFYGIRDNGAAIAKQDRSTLLGQSILEEKRFDSKGPLFRVISSNADDKKTDGCYLDLSLASVGGRGERVVTAPVLRHGRAAFSTLIPSDSKDPCSPAAGTGWLMQVDALTCGQPKGKVFDTNADGTIGDGDHAVSGMAFEKGLITRPTPLPGSNNQEFMIITDTEGNLEPVPSPGDTSRLGRRSWRQLP</sequence>
<dbReference type="EMBL" id="JAPFPW010000026">
    <property type="protein sequence ID" value="MCW7755243.1"/>
    <property type="molecule type" value="Genomic_DNA"/>
</dbReference>
<organism evidence="9 10">
    <name type="scientific">Desulfobotulus pelophilus</name>
    <dbReference type="NCBI Taxonomy" id="2823377"/>
    <lineage>
        <taxon>Bacteria</taxon>
        <taxon>Pseudomonadati</taxon>
        <taxon>Thermodesulfobacteriota</taxon>
        <taxon>Desulfobacteria</taxon>
        <taxon>Desulfobacterales</taxon>
        <taxon>Desulfobacteraceae</taxon>
        <taxon>Desulfobotulus</taxon>
    </lineage>
</organism>
<evidence type="ECO:0000259" key="8">
    <source>
        <dbReference type="Pfam" id="PF05567"/>
    </source>
</evidence>
<evidence type="ECO:0000256" key="3">
    <source>
        <dbReference type="ARBA" id="ARBA00022558"/>
    </source>
</evidence>
<dbReference type="InterPro" id="IPR011047">
    <property type="entry name" value="Quinoprotein_ADH-like_sf"/>
</dbReference>
<comment type="similarity">
    <text evidence="2">Belongs to the PilY1 family.</text>
</comment>
<evidence type="ECO:0000256" key="1">
    <source>
        <dbReference type="ARBA" id="ARBA00004561"/>
    </source>
</evidence>
<keyword evidence="10" id="KW-1185">Reference proteome</keyword>
<dbReference type="Gene3D" id="2.130.10.10">
    <property type="entry name" value="YVTN repeat-like/Quinoprotein amine dehydrogenase"/>
    <property type="match status" value="1"/>
</dbReference>
<dbReference type="Pfam" id="PF05567">
    <property type="entry name" value="T4P_PilY1"/>
    <property type="match status" value="1"/>
</dbReference>
<evidence type="ECO:0000256" key="7">
    <source>
        <dbReference type="SAM" id="MobiDB-lite"/>
    </source>
</evidence>
<comment type="caution">
    <text evidence="9">The sequence shown here is derived from an EMBL/GenBank/DDBJ whole genome shotgun (WGS) entry which is preliminary data.</text>
</comment>
<evidence type="ECO:0000313" key="10">
    <source>
        <dbReference type="Proteomes" id="UP001209681"/>
    </source>
</evidence>
<reference evidence="9 10" key="1">
    <citation type="submission" date="2022-11" db="EMBL/GenBank/DDBJ databases">
        <title>Desulfobotulus tamanensis H1 sp. nov. - anaerobic, alkaliphilic, sulphate reducing bacterium isolated from terrestrial mud volcano.</title>
        <authorList>
            <person name="Frolova A."/>
            <person name="Merkel A.Y."/>
            <person name="Slobodkin A.I."/>
        </authorList>
    </citation>
    <scope>NUCLEOTIDE SEQUENCE [LARGE SCALE GENOMIC DNA]</scope>
    <source>
        <strain evidence="9 10">H1</strain>
    </source>
</reference>
<keyword evidence="5" id="KW-0106">Calcium</keyword>
<dbReference type="Proteomes" id="UP001209681">
    <property type="component" value="Unassembled WGS sequence"/>
</dbReference>
<accession>A0ABT3NCP5</accession>